<name>A0A5B7JF40_PORTR</name>
<keyword evidence="3" id="KW-1185">Reference proteome</keyword>
<organism evidence="2 3">
    <name type="scientific">Portunus trituberculatus</name>
    <name type="common">Swimming crab</name>
    <name type="synonym">Neptunus trituberculatus</name>
    <dbReference type="NCBI Taxonomy" id="210409"/>
    <lineage>
        <taxon>Eukaryota</taxon>
        <taxon>Metazoa</taxon>
        <taxon>Ecdysozoa</taxon>
        <taxon>Arthropoda</taxon>
        <taxon>Crustacea</taxon>
        <taxon>Multicrustacea</taxon>
        <taxon>Malacostraca</taxon>
        <taxon>Eumalacostraca</taxon>
        <taxon>Eucarida</taxon>
        <taxon>Decapoda</taxon>
        <taxon>Pleocyemata</taxon>
        <taxon>Brachyura</taxon>
        <taxon>Eubrachyura</taxon>
        <taxon>Portunoidea</taxon>
        <taxon>Portunidae</taxon>
        <taxon>Portuninae</taxon>
        <taxon>Portunus</taxon>
    </lineage>
</organism>
<dbReference type="EMBL" id="VSRR010100007">
    <property type="protein sequence ID" value="MPC94832.1"/>
    <property type="molecule type" value="Genomic_DNA"/>
</dbReference>
<accession>A0A5B7JF40</accession>
<dbReference type="Pfam" id="PF10545">
    <property type="entry name" value="MADF_DNA_bdg"/>
    <property type="match status" value="1"/>
</dbReference>
<evidence type="ECO:0000313" key="2">
    <source>
        <dbReference type="EMBL" id="MPC94832.1"/>
    </source>
</evidence>
<gene>
    <name evidence="2" type="ORF">E2C01_090018</name>
</gene>
<evidence type="ECO:0000259" key="1">
    <source>
        <dbReference type="Pfam" id="PF10545"/>
    </source>
</evidence>
<feature type="domain" description="MADF" evidence="1">
    <location>
        <begin position="20"/>
        <end position="57"/>
    </location>
</feature>
<comment type="caution">
    <text evidence="2">The sequence shown here is derived from an EMBL/GenBank/DDBJ whole genome shotgun (WGS) entry which is preliminary data.</text>
</comment>
<proteinExistence type="predicted"/>
<dbReference type="Proteomes" id="UP000324222">
    <property type="component" value="Unassembled WGS sequence"/>
</dbReference>
<dbReference type="AlphaFoldDB" id="A0A5B7JF40"/>
<protein>
    <recommendedName>
        <fullName evidence="1">MADF domain-containing protein</fullName>
    </recommendedName>
</protein>
<reference evidence="2 3" key="1">
    <citation type="submission" date="2019-05" db="EMBL/GenBank/DDBJ databases">
        <title>Another draft genome of Portunus trituberculatus and its Hox gene families provides insights of decapod evolution.</title>
        <authorList>
            <person name="Jeong J.-H."/>
            <person name="Song I."/>
            <person name="Kim S."/>
            <person name="Choi T."/>
            <person name="Kim D."/>
            <person name="Ryu S."/>
            <person name="Kim W."/>
        </authorList>
    </citation>
    <scope>NUCLEOTIDE SEQUENCE [LARGE SCALE GENOMIC DNA]</scope>
    <source>
        <tissue evidence="2">Muscle</tissue>
    </source>
</reference>
<evidence type="ECO:0000313" key="3">
    <source>
        <dbReference type="Proteomes" id="UP000324222"/>
    </source>
</evidence>
<dbReference type="InterPro" id="IPR006578">
    <property type="entry name" value="MADF-dom"/>
</dbReference>
<dbReference type="OrthoDB" id="6376047at2759"/>
<sequence length="80" mass="9607">MSVKFEKLPWSREAKALRLELIREHHNVWDPKQPDYHKIKLRQEVFSQIASVMRQQFEELRQLTGGKLLYLIIDSIIFVS</sequence>